<feature type="transmembrane region" description="Helical" evidence="2">
    <location>
        <begin position="150"/>
        <end position="169"/>
    </location>
</feature>
<feature type="transmembrane region" description="Helical" evidence="2">
    <location>
        <begin position="80"/>
        <end position="100"/>
    </location>
</feature>
<feature type="transmembrane region" description="Helical" evidence="2">
    <location>
        <begin position="258"/>
        <end position="277"/>
    </location>
</feature>
<keyword evidence="4" id="KW-1185">Reference proteome</keyword>
<proteinExistence type="inferred from homology"/>
<accession>A0A9J6PGI9</accession>
<dbReference type="GO" id="GO:0005886">
    <property type="term" value="C:plasma membrane"/>
    <property type="evidence" value="ECO:0007669"/>
    <property type="project" value="TreeGrafter"/>
</dbReference>
<protein>
    <submittedName>
        <fullName evidence="3">MFS transporter</fullName>
    </submittedName>
</protein>
<feature type="transmembrane region" description="Helical" evidence="2">
    <location>
        <begin position="12"/>
        <end position="33"/>
    </location>
</feature>
<dbReference type="GO" id="GO:0008643">
    <property type="term" value="P:carbohydrate transport"/>
    <property type="evidence" value="ECO:0007669"/>
    <property type="project" value="InterPro"/>
</dbReference>
<feature type="transmembrane region" description="Helical" evidence="2">
    <location>
        <begin position="175"/>
        <end position="195"/>
    </location>
</feature>
<comment type="caution">
    <text evidence="3">The sequence shown here is derived from an EMBL/GenBank/DDBJ whole genome shotgun (WGS) entry which is preliminary data.</text>
</comment>
<dbReference type="PANTHER" id="PTHR11328">
    <property type="entry name" value="MAJOR FACILITATOR SUPERFAMILY DOMAIN-CONTAINING PROTEIN"/>
    <property type="match status" value="1"/>
</dbReference>
<dbReference type="Gene3D" id="1.20.1250.20">
    <property type="entry name" value="MFS general substrate transporter like domains"/>
    <property type="match status" value="2"/>
</dbReference>
<gene>
    <name evidence="3" type="ORF">NJQ99_04790</name>
</gene>
<feature type="transmembrane region" description="Helical" evidence="2">
    <location>
        <begin position="350"/>
        <end position="373"/>
    </location>
</feature>
<comment type="similarity">
    <text evidence="1">Belongs to the sodium:galactoside symporter (TC 2.A.2) family.</text>
</comment>
<dbReference type="GO" id="GO:0015293">
    <property type="term" value="F:symporter activity"/>
    <property type="evidence" value="ECO:0007669"/>
    <property type="project" value="InterPro"/>
</dbReference>
<keyword evidence="2" id="KW-1133">Transmembrane helix</keyword>
<feature type="transmembrane region" description="Helical" evidence="2">
    <location>
        <begin position="393"/>
        <end position="418"/>
    </location>
</feature>
<feature type="transmembrane region" description="Helical" evidence="2">
    <location>
        <begin position="311"/>
        <end position="329"/>
    </location>
</feature>
<evidence type="ECO:0000256" key="1">
    <source>
        <dbReference type="ARBA" id="ARBA00009617"/>
    </source>
</evidence>
<dbReference type="AlphaFoldDB" id="A0A9J6PGI9"/>
<organism evidence="3 4">
    <name type="scientific">Futiania mangrovi</name>
    <dbReference type="NCBI Taxonomy" id="2959716"/>
    <lineage>
        <taxon>Bacteria</taxon>
        <taxon>Pseudomonadati</taxon>
        <taxon>Pseudomonadota</taxon>
        <taxon>Alphaproteobacteria</taxon>
        <taxon>Futianiales</taxon>
        <taxon>Futianiaceae</taxon>
        <taxon>Futiania</taxon>
    </lineage>
</organism>
<evidence type="ECO:0000256" key="2">
    <source>
        <dbReference type="SAM" id="Phobius"/>
    </source>
</evidence>
<feature type="transmembrane region" description="Helical" evidence="2">
    <location>
        <begin position="225"/>
        <end position="246"/>
    </location>
</feature>
<dbReference type="Proteomes" id="UP001055804">
    <property type="component" value="Unassembled WGS sequence"/>
</dbReference>
<dbReference type="Pfam" id="PF13347">
    <property type="entry name" value="MFS_2"/>
    <property type="match status" value="1"/>
</dbReference>
<dbReference type="PANTHER" id="PTHR11328:SF24">
    <property type="entry name" value="MAJOR FACILITATOR SUPERFAMILY (MFS) PROFILE DOMAIN-CONTAINING PROTEIN"/>
    <property type="match status" value="1"/>
</dbReference>
<reference evidence="3" key="1">
    <citation type="submission" date="2022-06" db="EMBL/GenBank/DDBJ databases">
        <title>Isolation and Genomics of Futiania mangrovii gen. nov., sp. nov., a Rare and Metabolically-versatile member in the Class Alphaproteobacteria.</title>
        <authorList>
            <person name="Liu L."/>
            <person name="Huang W.-C."/>
            <person name="Pan J."/>
            <person name="Li J."/>
            <person name="Huang Y."/>
            <person name="Du H."/>
            <person name="Liu Y."/>
            <person name="Li M."/>
        </authorList>
    </citation>
    <scope>NUCLEOTIDE SEQUENCE</scope>
    <source>
        <strain evidence="3">FT118</strain>
    </source>
</reference>
<dbReference type="InterPro" id="IPR039672">
    <property type="entry name" value="MFS_2"/>
</dbReference>
<dbReference type="EMBL" id="JAMZFT010000001">
    <property type="protein sequence ID" value="MCP1335719.1"/>
    <property type="molecule type" value="Genomic_DNA"/>
</dbReference>
<evidence type="ECO:0000313" key="3">
    <source>
        <dbReference type="EMBL" id="MCP1335719.1"/>
    </source>
</evidence>
<dbReference type="SUPFAM" id="SSF103473">
    <property type="entry name" value="MFS general substrate transporter"/>
    <property type="match status" value="1"/>
</dbReference>
<feature type="transmembrane region" description="Helical" evidence="2">
    <location>
        <begin position="39"/>
        <end position="59"/>
    </location>
</feature>
<dbReference type="RefSeq" id="WP_269331653.1">
    <property type="nucleotide sequence ID" value="NZ_JAMZFT010000001.1"/>
</dbReference>
<sequence length="441" mass="46369">MTRPATWGRALAYGLPGLPLAALLLPLYVYLPSFYAEDMGLGLAAVGTVLLAARLWDMGTDPVVGYFSDHIRTRFGRRRLLMAAGAPVLLVSTWALFVPPEGAGPLYLLVTSMGAYLGLTLVLLPFSAWGAELSNDYDGRTSLAAGREGFTLAGTLIGVGVPAALGLTGGDALELIALGLLIVLPACLFVTFLSVPEPPAHRQTLPPLSQGVRVLARNRPFVKLLVAYVLNGCANGLPATLFLLYVKHVLQVPDMSGLLLLIYFGCGAASVPLWVWVSKRTGKKPAWIGSMIWAAVIFAFVPLLGPGDVGWYIAIIVATGIGLGADLALPASMQADVIDLDRVETGTERAGLYFSLWGMATKLALALAVGIAFPLLDLAGFAPEAEANGPQALTALALLYAFGPSLLKLAAVAVVWTYPIDAAAQAEIRARLTDGEAARHA</sequence>
<keyword evidence="2" id="KW-0812">Transmembrane</keyword>
<feature type="transmembrane region" description="Helical" evidence="2">
    <location>
        <begin position="106"/>
        <end position="129"/>
    </location>
</feature>
<name>A0A9J6PGI9_9PROT</name>
<keyword evidence="2" id="KW-0472">Membrane</keyword>
<feature type="transmembrane region" description="Helical" evidence="2">
    <location>
        <begin position="286"/>
        <end position="305"/>
    </location>
</feature>
<dbReference type="InterPro" id="IPR036259">
    <property type="entry name" value="MFS_trans_sf"/>
</dbReference>
<evidence type="ECO:0000313" key="4">
    <source>
        <dbReference type="Proteomes" id="UP001055804"/>
    </source>
</evidence>